<dbReference type="InterPro" id="IPR014721">
    <property type="entry name" value="Ribsml_uS5_D2-typ_fold_subgr"/>
</dbReference>
<dbReference type="PROSITE" id="PS51786">
    <property type="entry name" value="LON_PROTEOLYTIC"/>
    <property type="match status" value="1"/>
</dbReference>
<dbReference type="GO" id="GO:0006508">
    <property type="term" value="P:proteolysis"/>
    <property type="evidence" value="ECO:0007669"/>
    <property type="project" value="UniProtKB-KW"/>
</dbReference>
<dbReference type="EMBL" id="WLVL01000057">
    <property type="protein sequence ID" value="MTB73341.1"/>
    <property type="molecule type" value="Genomic_DNA"/>
</dbReference>
<dbReference type="InterPro" id="IPR027065">
    <property type="entry name" value="Lon_Prtase"/>
</dbReference>
<accession>A0A6I3IYG0</accession>
<evidence type="ECO:0000313" key="4">
    <source>
        <dbReference type="Proteomes" id="UP000431092"/>
    </source>
</evidence>
<dbReference type="InterPro" id="IPR008269">
    <property type="entry name" value="Lon_proteolytic"/>
</dbReference>
<name>A0A6I3IYG0_9MICO</name>
<dbReference type="GO" id="GO:0004176">
    <property type="term" value="F:ATP-dependent peptidase activity"/>
    <property type="evidence" value="ECO:0007669"/>
    <property type="project" value="UniProtKB-UniRule"/>
</dbReference>
<dbReference type="Gene3D" id="2.30.42.10">
    <property type="match status" value="1"/>
</dbReference>
<evidence type="ECO:0000313" key="3">
    <source>
        <dbReference type="EMBL" id="MTB73341.1"/>
    </source>
</evidence>
<keyword evidence="1" id="KW-0645">Protease</keyword>
<dbReference type="InterPro" id="IPR036034">
    <property type="entry name" value="PDZ_sf"/>
</dbReference>
<reference evidence="3 4" key="1">
    <citation type="submission" date="2019-11" db="EMBL/GenBank/DDBJ databases">
        <title>Whole genome sequencing identifies a novel species of the genus Arsenicicoccus isolated from human blood.</title>
        <authorList>
            <person name="Jeong J.H."/>
            <person name="Kweon O.J."/>
            <person name="Kim H.R."/>
            <person name="Kim T.-H."/>
            <person name="Ha S.-M."/>
            <person name="Lee M.-K."/>
        </authorList>
    </citation>
    <scope>NUCLEOTIDE SEQUENCE [LARGE SCALE GENOMIC DNA]</scope>
    <source>
        <strain evidence="3 4">MKL-02</strain>
    </source>
</reference>
<dbReference type="RefSeq" id="WP_154594602.1">
    <property type="nucleotide sequence ID" value="NZ_CP171001.1"/>
</dbReference>
<feature type="active site" evidence="1">
    <location>
        <position position="303"/>
    </location>
</feature>
<evidence type="ECO:0000259" key="2">
    <source>
        <dbReference type="PROSITE" id="PS51786"/>
    </source>
</evidence>
<dbReference type="Proteomes" id="UP000431092">
    <property type="component" value="Unassembled WGS sequence"/>
</dbReference>
<evidence type="ECO:0000256" key="1">
    <source>
        <dbReference type="PROSITE-ProRule" id="PRU01122"/>
    </source>
</evidence>
<organism evidence="3 4">
    <name type="scientific">Arsenicicoccus cauae</name>
    <dbReference type="NCBI Taxonomy" id="2663847"/>
    <lineage>
        <taxon>Bacteria</taxon>
        <taxon>Bacillati</taxon>
        <taxon>Actinomycetota</taxon>
        <taxon>Actinomycetes</taxon>
        <taxon>Micrococcales</taxon>
        <taxon>Intrasporangiaceae</taxon>
        <taxon>Arsenicicoccus</taxon>
    </lineage>
</organism>
<comment type="similarity">
    <text evidence="1">Belongs to the peptidase S16 family.</text>
</comment>
<dbReference type="GO" id="GO:0005524">
    <property type="term" value="F:ATP binding"/>
    <property type="evidence" value="ECO:0007669"/>
    <property type="project" value="InterPro"/>
</dbReference>
<comment type="caution">
    <text evidence="3">The sequence shown here is derived from an EMBL/GenBank/DDBJ whole genome shotgun (WGS) entry which is preliminary data.</text>
</comment>
<dbReference type="GO" id="GO:0004252">
    <property type="term" value="F:serine-type endopeptidase activity"/>
    <property type="evidence" value="ECO:0007669"/>
    <property type="project" value="UniProtKB-UniRule"/>
</dbReference>
<dbReference type="Pfam" id="PF05362">
    <property type="entry name" value="Lon_C"/>
    <property type="match status" value="1"/>
</dbReference>
<keyword evidence="4" id="KW-1185">Reference proteome</keyword>
<keyword evidence="1" id="KW-0720">Serine protease</keyword>
<comment type="catalytic activity">
    <reaction evidence="1">
        <text>Hydrolysis of proteins in presence of ATP.</text>
        <dbReference type="EC" id="3.4.21.53"/>
    </reaction>
</comment>
<sequence>MTGSLPAAGGPPAPRRRPRRGRALTLALALLCALLVALAFIPLPYVVMGPGPVTNTLGATRDGRPLISVPKAEDHPASGVLSFTTVSVRGGPGATVTAYDLLAASVSDARSVVPEEQVFPRGATNEEIKRENAAEMTHSQEDAVVVAERALGMTVPETVSVGVLPTGSAAIGRLEPGDRFVRIGSTSVTGSAALRSAIQAYQVGQSAPVTVERDGVRREVSLPVGEQQGRKVIGVGLKVDYRFPVKVTIDAGDVGGPSAGMMFALGVLDRLTPGELTAGQRIAGTGTISSDGRVGPIGGIQQKLAGARAAGIQWFLAPAGNCSEVVGHVPAGLTVVRVEDFDDALADVRAIAAGKGSALQGCG</sequence>
<gene>
    <name evidence="3" type="ORF">GGG17_15515</name>
</gene>
<dbReference type="EC" id="3.4.21.53" evidence="1"/>
<dbReference type="SUPFAM" id="SSF50156">
    <property type="entry name" value="PDZ domain-like"/>
    <property type="match status" value="1"/>
</dbReference>
<dbReference type="GO" id="GO:0030163">
    <property type="term" value="P:protein catabolic process"/>
    <property type="evidence" value="ECO:0007669"/>
    <property type="project" value="InterPro"/>
</dbReference>
<keyword evidence="1" id="KW-0378">Hydrolase</keyword>
<feature type="active site" evidence="1">
    <location>
        <position position="258"/>
    </location>
</feature>
<feature type="domain" description="Lon proteolytic" evidence="2">
    <location>
        <begin position="250"/>
        <end position="351"/>
    </location>
</feature>
<dbReference type="Gene3D" id="3.30.230.10">
    <property type="match status" value="1"/>
</dbReference>
<dbReference type="SUPFAM" id="SSF54211">
    <property type="entry name" value="Ribosomal protein S5 domain 2-like"/>
    <property type="match status" value="1"/>
</dbReference>
<proteinExistence type="inferred from homology"/>
<dbReference type="AlphaFoldDB" id="A0A6I3IYG0"/>
<dbReference type="InterPro" id="IPR020568">
    <property type="entry name" value="Ribosomal_Su5_D2-typ_SF"/>
</dbReference>
<protein>
    <recommendedName>
        <fullName evidence="1">endopeptidase La</fullName>
        <ecNumber evidence="1">3.4.21.53</ecNumber>
    </recommendedName>
</protein>
<dbReference type="PANTHER" id="PTHR10046">
    <property type="entry name" value="ATP DEPENDENT LON PROTEASE FAMILY MEMBER"/>
    <property type="match status" value="1"/>
</dbReference>